<proteinExistence type="predicted"/>
<feature type="signal peptide" evidence="2">
    <location>
        <begin position="1"/>
        <end position="21"/>
    </location>
</feature>
<evidence type="ECO:0000313" key="3">
    <source>
        <dbReference type="EMBL" id="RBW53920.1"/>
    </source>
</evidence>
<dbReference type="PROSITE" id="PS51009">
    <property type="entry name" value="CYTCII"/>
    <property type="match status" value="1"/>
</dbReference>
<dbReference type="GO" id="GO:0009055">
    <property type="term" value="F:electron transfer activity"/>
    <property type="evidence" value="ECO:0007669"/>
    <property type="project" value="InterPro"/>
</dbReference>
<evidence type="ECO:0000256" key="2">
    <source>
        <dbReference type="SAM" id="SignalP"/>
    </source>
</evidence>
<organism evidence="3 4">
    <name type="scientific">Phaeobacter gallaeciensis</name>
    <dbReference type="NCBI Taxonomy" id="60890"/>
    <lineage>
        <taxon>Bacteria</taxon>
        <taxon>Pseudomonadati</taxon>
        <taxon>Pseudomonadota</taxon>
        <taxon>Alphaproteobacteria</taxon>
        <taxon>Rhodobacterales</taxon>
        <taxon>Roseobacteraceae</taxon>
        <taxon>Phaeobacter</taxon>
    </lineage>
</organism>
<comment type="caution">
    <text evidence="3">The sequence shown here is derived from an EMBL/GenBank/DDBJ whole genome shotgun (WGS) entry which is preliminary data.</text>
</comment>
<dbReference type="Proteomes" id="UP000252706">
    <property type="component" value="Unassembled WGS sequence"/>
</dbReference>
<sequence length="148" mass="16738">MRYPLICLFVVLTSLSAATLAEDVLAVSHPRVKDRIALMRSAHHALSVLVDMAAGRLMFDKKQAKTNRRALIKATRKIPERFRNNPSDPASNAREKIWDNWGGFKTHAQSANQKAKLINTRNLGKLRQSLQPMIHACLSCHKTYRKPP</sequence>
<dbReference type="GO" id="GO:0005506">
    <property type="term" value="F:iron ion binding"/>
    <property type="evidence" value="ECO:0007669"/>
    <property type="project" value="InterPro"/>
</dbReference>
<dbReference type="Gene3D" id="1.20.120.10">
    <property type="entry name" value="Cytochrome c/b562"/>
    <property type="match status" value="1"/>
</dbReference>
<dbReference type="EMBL" id="QOCE01000033">
    <property type="protein sequence ID" value="RBW53920.1"/>
    <property type="molecule type" value="Genomic_DNA"/>
</dbReference>
<name>A0A366WVA4_9RHOB</name>
<keyword evidence="1" id="KW-0472">Membrane</keyword>
<dbReference type="SUPFAM" id="SSF47175">
    <property type="entry name" value="Cytochromes"/>
    <property type="match status" value="1"/>
</dbReference>
<feature type="transmembrane region" description="Helical" evidence="1">
    <location>
        <begin position="37"/>
        <end position="59"/>
    </location>
</feature>
<gene>
    <name evidence="3" type="ORF">DS909_12820</name>
</gene>
<dbReference type="InterPro" id="IPR002321">
    <property type="entry name" value="Cyt_c_II"/>
</dbReference>
<keyword evidence="2" id="KW-0732">Signal</keyword>
<dbReference type="InterPro" id="IPR010980">
    <property type="entry name" value="Cyt_c/b562"/>
</dbReference>
<protein>
    <submittedName>
        <fullName evidence="3">Cytochrome c</fullName>
    </submittedName>
</protein>
<dbReference type="GO" id="GO:0020037">
    <property type="term" value="F:heme binding"/>
    <property type="evidence" value="ECO:0007669"/>
    <property type="project" value="InterPro"/>
</dbReference>
<keyword evidence="1" id="KW-0812">Transmembrane</keyword>
<dbReference type="GO" id="GO:0022900">
    <property type="term" value="P:electron transport chain"/>
    <property type="evidence" value="ECO:0007669"/>
    <property type="project" value="InterPro"/>
</dbReference>
<evidence type="ECO:0000313" key="4">
    <source>
        <dbReference type="Proteomes" id="UP000252706"/>
    </source>
</evidence>
<dbReference type="AlphaFoldDB" id="A0A366WVA4"/>
<evidence type="ECO:0000256" key="1">
    <source>
        <dbReference type="SAM" id="Phobius"/>
    </source>
</evidence>
<keyword evidence="1" id="KW-1133">Transmembrane helix</keyword>
<accession>A0A366WVA4</accession>
<dbReference type="Pfam" id="PF01322">
    <property type="entry name" value="Cytochrom_C_2"/>
    <property type="match status" value="1"/>
</dbReference>
<reference evidence="3 4" key="1">
    <citation type="submission" date="2018-07" db="EMBL/GenBank/DDBJ databases">
        <title>Modular assembly of carbohydrate-degrading microbial communities in the ocean.</title>
        <authorList>
            <person name="Enke T.N."/>
            <person name="Datta M.S."/>
            <person name="Schwartzman J.A."/>
            <person name="Cermak N."/>
            <person name="Schmitz D.A."/>
            <person name="Barrere J."/>
            <person name="Cordero O.X."/>
        </authorList>
    </citation>
    <scope>NUCLEOTIDE SEQUENCE [LARGE SCALE GENOMIC DNA]</scope>
    <source>
        <strain evidence="3 4">C3M10</strain>
    </source>
</reference>
<feature type="chain" id="PRO_5016933687" evidence="2">
    <location>
        <begin position="22"/>
        <end position="148"/>
    </location>
</feature>